<accession>T1F9B0</accession>
<dbReference type="InParanoid" id="T1F9B0"/>
<gene>
    <name evidence="2" type="primary">20205409</name>
    <name evidence="1" type="ORF">HELRODRAFT_175482</name>
</gene>
<dbReference type="EMBL" id="AMQM01005292">
    <property type="status" value="NOT_ANNOTATED_CDS"/>
    <property type="molecule type" value="Genomic_DNA"/>
</dbReference>
<dbReference type="KEGG" id="hro:HELRODRAFT_175482"/>
<evidence type="ECO:0000313" key="1">
    <source>
        <dbReference type="EMBL" id="ESO00980.1"/>
    </source>
</evidence>
<dbReference type="HOGENOM" id="CLU_1929843_0_0_1"/>
<sequence>MATIVVLRQRLGMRIVNYSHRFIKHLFTDQTSTNLAVGICQEVDCENASISLSLSVGRGDGDVSFICFNKTMLLEAYTSDVIMFVLIDSLSMKPLEAKKFDVSSSFKSAVNIPHNAFFILTTTLMTEFVFA</sequence>
<keyword evidence="3" id="KW-1185">Reference proteome</keyword>
<dbReference type="AlphaFoldDB" id="T1F9B0"/>
<dbReference type="RefSeq" id="XP_009021151.1">
    <property type="nucleotide sequence ID" value="XM_009022903.1"/>
</dbReference>
<dbReference type="GeneID" id="20205409"/>
<dbReference type="Proteomes" id="UP000015101">
    <property type="component" value="Unassembled WGS sequence"/>
</dbReference>
<dbReference type="CTD" id="20205409"/>
<dbReference type="EMBL" id="KB096864">
    <property type="protein sequence ID" value="ESO00980.1"/>
    <property type="molecule type" value="Genomic_DNA"/>
</dbReference>
<dbReference type="EnsemblMetazoa" id="HelroT175482">
    <property type="protein sequence ID" value="HelroP175482"/>
    <property type="gene ID" value="HelroG175482"/>
</dbReference>
<protein>
    <submittedName>
        <fullName evidence="1 2">Uncharacterized protein</fullName>
    </submittedName>
</protein>
<evidence type="ECO:0000313" key="3">
    <source>
        <dbReference type="Proteomes" id="UP000015101"/>
    </source>
</evidence>
<reference evidence="2" key="3">
    <citation type="submission" date="2015-06" db="UniProtKB">
        <authorList>
            <consortium name="EnsemblMetazoa"/>
        </authorList>
    </citation>
    <scope>IDENTIFICATION</scope>
</reference>
<organism evidence="2 3">
    <name type="scientific">Helobdella robusta</name>
    <name type="common">Californian leech</name>
    <dbReference type="NCBI Taxonomy" id="6412"/>
    <lineage>
        <taxon>Eukaryota</taxon>
        <taxon>Metazoa</taxon>
        <taxon>Spiralia</taxon>
        <taxon>Lophotrochozoa</taxon>
        <taxon>Annelida</taxon>
        <taxon>Clitellata</taxon>
        <taxon>Hirudinea</taxon>
        <taxon>Rhynchobdellida</taxon>
        <taxon>Glossiphoniidae</taxon>
        <taxon>Helobdella</taxon>
    </lineage>
</organism>
<reference evidence="3" key="1">
    <citation type="submission" date="2012-12" db="EMBL/GenBank/DDBJ databases">
        <authorList>
            <person name="Hellsten U."/>
            <person name="Grimwood J."/>
            <person name="Chapman J.A."/>
            <person name="Shapiro H."/>
            <person name="Aerts A."/>
            <person name="Otillar R.P."/>
            <person name="Terry A.Y."/>
            <person name="Boore J.L."/>
            <person name="Simakov O."/>
            <person name="Marletaz F."/>
            <person name="Cho S.-J."/>
            <person name="Edsinger-Gonzales E."/>
            <person name="Havlak P."/>
            <person name="Kuo D.-H."/>
            <person name="Larsson T."/>
            <person name="Lv J."/>
            <person name="Arendt D."/>
            <person name="Savage R."/>
            <person name="Osoegawa K."/>
            <person name="de Jong P."/>
            <person name="Lindberg D.R."/>
            <person name="Seaver E.C."/>
            <person name="Weisblat D.A."/>
            <person name="Putnam N.H."/>
            <person name="Grigoriev I.V."/>
            <person name="Rokhsar D.S."/>
        </authorList>
    </citation>
    <scope>NUCLEOTIDE SEQUENCE</scope>
</reference>
<name>T1F9B0_HELRO</name>
<proteinExistence type="predicted"/>
<evidence type="ECO:0000313" key="2">
    <source>
        <dbReference type="EnsemblMetazoa" id="HelroP175482"/>
    </source>
</evidence>
<reference evidence="1 3" key="2">
    <citation type="journal article" date="2013" name="Nature">
        <title>Insights into bilaterian evolution from three spiralian genomes.</title>
        <authorList>
            <person name="Simakov O."/>
            <person name="Marletaz F."/>
            <person name="Cho S.J."/>
            <person name="Edsinger-Gonzales E."/>
            <person name="Havlak P."/>
            <person name="Hellsten U."/>
            <person name="Kuo D.H."/>
            <person name="Larsson T."/>
            <person name="Lv J."/>
            <person name="Arendt D."/>
            <person name="Savage R."/>
            <person name="Osoegawa K."/>
            <person name="de Jong P."/>
            <person name="Grimwood J."/>
            <person name="Chapman J.A."/>
            <person name="Shapiro H."/>
            <person name="Aerts A."/>
            <person name="Otillar R.P."/>
            <person name="Terry A.Y."/>
            <person name="Boore J.L."/>
            <person name="Grigoriev I.V."/>
            <person name="Lindberg D.R."/>
            <person name="Seaver E.C."/>
            <person name="Weisblat D.A."/>
            <person name="Putnam N.H."/>
            <person name="Rokhsar D.S."/>
        </authorList>
    </citation>
    <scope>NUCLEOTIDE SEQUENCE</scope>
</reference>